<dbReference type="EMBL" id="MAYW01000190">
    <property type="protein sequence ID" value="ODS30677.1"/>
    <property type="molecule type" value="Genomic_DNA"/>
</dbReference>
<dbReference type="PANTHER" id="PTHR38471">
    <property type="entry name" value="FOUR HELIX BUNDLE PROTEIN"/>
    <property type="match status" value="1"/>
</dbReference>
<organism evidence="1 2">
    <name type="scientific">Candidatus Scalindua rubra</name>
    <dbReference type="NCBI Taxonomy" id="1872076"/>
    <lineage>
        <taxon>Bacteria</taxon>
        <taxon>Pseudomonadati</taxon>
        <taxon>Planctomycetota</taxon>
        <taxon>Candidatus Brocadiia</taxon>
        <taxon>Candidatus Brocadiales</taxon>
        <taxon>Candidatus Scalinduaceae</taxon>
        <taxon>Candidatus Scalindua</taxon>
    </lineage>
</organism>
<dbReference type="Gene3D" id="1.20.1440.60">
    <property type="entry name" value="23S rRNA-intervening sequence"/>
    <property type="match status" value="1"/>
</dbReference>
<dbReference type="Pfam" id="PF05635">
    <property type="entry name" value="23S_rRNA_IVP"/>
    <property type="match status" value="1"/>
</dbReference>
<dbReference type="AlphaFoldDB" id="A0A1E3X4Y7"/>
<dbReference type="InterPro" id="IPR036583">
    <property type="entry name" value="23S_rRNA_IVS_sf"/>
</dbReference>
<evidence type="ECO:0000313" key="2">
    <source>
        <dbReference type="Proteomes" id="UP000094056"/>
    </source>
</evidence>
<comment type="caution">
    <text evidence="1">The sequence shown here is derived from an EMBL/GenBank/DDBJ whole genome shotgun (WGS) entry which is preliminary data.</text>
</comment>
<accession>A0A1E3X4Y7</accession>
<sequence length="131" mass="15367">MQKYIFPFEKLDVWQLAVELADTVLGTLEKLPQNKHIRLISQMEAAVTSPSQNIAEGKGRQYKKEFIQFLHIAQGSLYEVVTLNEVFRRRKLFQEKDAIEVRRSCEEIDRKLNGLINSLRGKRRRFTSDDL</sequence>
<dbReference type="SUPFAM" id="SSF158446">
    <property type="entry name" value="IVS-encoded protein-like"/>
    <property type="match status" value="1"/>
</dbReference>
<name>A0A1E3X4Y7_9BACT</name>
<dbReference type="NCBIfam" id="TIGR02436">
    <property type="entry name" value="four helix bundle protein"/>
    <property type="match status" value="1"/>
</dbReference>
<dbReference type="PANTHER" id="PTHR38471:SF2">
    <property type="entry name" value="FOUR HELIX BUNDLE PROTEIN"/>
    <property type="match status" value="1"/>
</dbReference>
<dbReference type="Proteomes" id="UP000094056">
    <property type="component" value="Unassembled WGS sequence"/>
</dbReference>
<dbReference type="InterPro" id="IPR012657">
    <property type="entry name" value="23S_rRNA-intervening_sequence"/>
</dbReference>
<dbReference type="CDD" id="cd16377">
    <property type="entry name" value="23S_rRNA_IVP_like"/>
    <property type="match status" value="1"/>
</dbReference>
<protein>
    <recommendedName>
        <fullName evidence="3">Four helix bundle protein</fullName>
    </recommendedName>
</protein>
<proteinExistence type="predicted"/>
<gene>
    <name evidence="1" type="ORF">SCARUB_04220</name>
</gene>
<evidence type="ECO:0000313" key="1">
    <source>
        <dbReference type="EMBL" id="ODS30677.1"/>
    </source>
</evidence>
<evidence type="ECO:0008006" key="3">
    <source>
        <dbReference type="Google" id="ProtNLM"/>
    </source>
</evidence>
<reference evidence="1 2" key="1">
    <citation type="submission" date="2016-07" db="EMBL/GenBank/DDBJ databases">
        <title>Draft genome of Scalindua rubra, obtained from a brine-seawater interface in the Red Sea, sheds light on salt adaptation in anammox bacteria.</title>
        <authorList>
            <person name="Speth D.R."/>
            <person name="Lagkouvardos I."/>
            <person name="Wang Y."/>
            <person name="Qian P.-Y."/>
            <person name="Dutilh B.E."/>
            <person name="Jetten M.S."/>
        </authorList>
    </citation>
    <scope>NUCLEOTIDE SEQUENCE [LARGE SCALE GENOMIC DNA]</scope>
    <source>
        <strain evidence="1">BSI-1</strain>
    </source>
</reference>